<dbReference type="Gene3D" id="3.90.950.20">
    <property type="entry name" value="CinA-like"/>
    <property type="match status" value="1"/>
</dbReference>
<dbReference type="NCBIfam" id="TIGR00200">
    <property type="entry name" value="cinA_nterm"/>
    <property type="match status" value="1"/>
</dbReference>
<evidence type="ECO:0000259" key="2">
    <source>
        <dbReference type="SMART" id="SM00852"/>
    </source>
</evidence>
<dbReference type="CDD" id="cd00885">
    <property type="entry name" value="cinA"/>
    <property type="match status" value="1"/>
</dbReference>
<feature type="domain" description="MoaB/Mog" evidence="2">
    <location>
        <begin position="7"/>
        <end position="174"/>
    </location>
</feature>
<dbReference type="InterPro" id="IPR050101">
    <property type="entry name" value="CinA"/>
</dbReference>
<dbReference type="PIRSF" id="PIRSF006728">
    <property type="entry name" value="CinA"/>
    <property type="match status" value="1"/>
</dbReference>
<dbReference type="RefSeq" id="WP_119986820.1">
    <property type="nucleotide sequence ID" value="NZ_CP032489.1"/>
</dbReference>
<sequence>MNHISASVITIGDELLIGQVIDTNSAWVGKALNNIGVWVKHRIAVGDKWDDIWNALEEEQKIADIIIITGGLGPTADDITKPLLNKYFKGNLVTDEAALQNVQQIFSRYNRPMLESNYKQAEVPDTCTVIQNARGTAPGMQFEQDGKLFYSLPGVPYEMQGMMETYILPELKKRFTLSPILHRTMTTCGLGESFLAERIKDFESSLPQNIKLAYLPGATIVRLRLTEQLYENNQSKIDAYFMQLQRLIPEIIITNKDISIAEAIAELLLQKNKTIATAESCTGGYIAHLLTAIPGASKYFYGSVVSYDNTIKENVLNVKKETLEKYSAVSEEVVIEMANNILDIMHVDYSIAVSGILGPEGGTAEKPVGTVWVAVANKSAIKTQKFSFRYNREKNMEATANNAFNLLHLLIKEVS</sequence>
<dbReference type="AlphaFoldDB" id="A0A386HP69"/>
<dbReference type="SUPFAM" id="SSF142433">
    <property type="entry name" value="CinA-like"/>
    <property type="match status" value="1"/>
</dbReference>
<dbReference type="InterPro" id="IPR036425">
    <property type="entry name" value="MoaB/Mog-like_dom_sf"/>
</dbReference>
<evidence type="ECO:0000313" key="3">
    <source>
        <dbReference type="EMBL" id="AYD47563.1"/>
    </source>
</evidence>
<dbReference type="NCBIfam" id="NF001813">
    <property type="entry name" value="PRK00549.1"/>
    <property type="match status" value="1"/>
</dbReference>
<dbReference type="SMART" id="SM00852">
    <property type="entry name" value="MoCF_biosynth"/>
    <property type="match status" value="1"/>
</dbReference>
<dbReference type="OrthoDB" id="9801454at2"/>
<accession>A0A386HP69</accession>
<dbReference type="Gene3D" id="3.40.980.10">
    <property type="entry name" value="MoaB/Mog-like domain"/>
    <property type="match status" value="1"/>
</dbReference>
<dbReference type="InterPro" id="IPR008135">
    <property type="entry name" value="Competence-induced_CinA"/>
</dbReference>
<dbReference type="InterPro" id="IPR008136">
    <property type="entry name" value="CinA_C"/>
</dbReference>
<dbReference type="Pfam" id="PF02464">
    <property type="entry name" value="CinA"/>
    <property type="match status" value="1"/>
</dbReference>
<gene>
    <name evidence="3" type="ORF">D6B99_08075</name>
</gene>
<dbReference type="Proteomes" id="UP000266118">
    <property type="component" value="Chromosome"/>
</dbReference>
<organism evidence="3 4">
    <name type="scientific">Arachidicoccus soli</name>
    <dbReference type="NCBI Taxonomy" id="2341117"/>
    <lineage>
        <taxon>Bacteria</taxon>
        <taxon>Pseudomonadati</taxon>
        <taxon>Bacteroidota</taxon>
        <taxon>Chitinophagia</taxon>
        <taxon>Chitinophagales</taxon>
        <taxon>Chitinophagaceae</taxon>
        <taxon>Arachidicoccus</taxon>
    </lineage>
</organism>
<dbReference type="InterPro" id="IPR041424">
    <property type="entry name" value="CinA_KH"/>
</dbReference>
<reference evidence="3 4" key="1">
    <citation type="submission" date="2018-09" db="EMBL/GenBank/DDBJ databases">
        <title>Arachidicoccus sp. nov., a bacterium isolated from soil.</title>
        <authorList>
            <person name="Weon H.-Y."/>
            <person name="Kwon S.-W."/>
            <person name="Lee S.A."/>
        </authorList>
    </citation>
    <scope>NUCLEOTIDE SEQUENCE [LARGE SCALE GENOMIC DNA]</scope>
    <source>
        <strain evidence="3 4">KIS59-12</strain>
    </source>
</reference>
<dbReference type="EMBL" id="CP032489">
    <property type="protein sequence ID" value="AYD47563.1"/>
    <property type="molecule type" value="Genomic_DNA"/>
</dbReference>
<dbReference type="InterPro" id="IPR036653">
    <property type="entry name" value="CinA-like_C"/>
</dbReference>
<dbReference type="InterPro" id="IPR001453">
    <property type="entry name" value="MoaB/Mog_dom"/>
</dbReference>
<dbReference type="NCBIfam" id="TIGR00199">
    <property type="entry name" value="PncC_domain"/>
    <property type="match status" value="1"/>
</dbReference>
<name>A0A386HP69_9BACT</name>
<keyword evidence="4" id="KW-1185">Reference proteome</keyword>
<dbReference type="HAMAP" id="MF_00226_B">
    <property type="entry name" value="CinA_B"/>
    <property type="match status" value="1"/>
</dbReference>
<evidence type="ECO:0000256" key="1">
    <source>
        <dbReference type="HAMAP-Rule" id="MF_00226"/>
    </source>
</evidence>
<protein>
    <recommendedName>
        <fullName evidence="1">CinA-like protein</fullName>
    </recommendedName>
</protein>
<dbReference type="Pfam" id="PF18146">
    <property type="entry name" value="CinA_KH"/>
    <property type="match status" value="1"/>
</dbReference>
<dbReference type="SUPFAM" id="SSF53218">
    <property type="entry name" value="Molybdenum cofactor biosynthesis proteins"/>
    <property type="match status" value="1"/>
</dbReference>
<dbReference type="PANTHER" id="PTHR13939:SF0">
    <property type="entry name" value="NMN AMIDOHYDROLASE-LIKE PROTEIN YFAY"/>
    <property type="match status" value="1"/>
</dbReference>
<evidence type="ECO:0000313" key="4">
    <source>
        <dbReference type="Proteomes" id="UP000266118"/>
    </source>
</evidence>
<dbReference type="NCBIfam" id="TIGR00177">
    <property type="entry name" value="molyb_syn"/>
    <property type="match status" value="1"/>
</dbReference>
<comment type="similarity">
    <text evidence="1">Belongs to the CinA family.</text>
</comment>
<dbReference type="Pfam" id="PF00994">
    <property type="entry name" value="MoCF_biosynth"/>
    <property type="match status" value="1"/>
</dbReference>
<dbReference type="KEGG" id="ark:D6B99_08075"/>
<dbReference type="PANTHER" id="PTHR13939">
    <property type="entry name" value="NICOTINAMIDE-NUCLEOTIDE AMIDOHYDROLASE PNCC"/>
    <property type="match status" value="1"/>
</dbReference>
<proteinExistence type="inferred from homology"/>